<dbReference type="SUPFAM" id="SSF46626">
    <property type="entry name" value="Cytochrome c"/>
    <property type="match status" value="1"/>
</dbReference>
<dbReference type="GO" id="GO:0009055">
    <property type="term" value="F:electron transfer activity"/>
    <property type="evidence" value="ECO:0007669"/>
    <property type="project" value="InterPro"/>
</dbReference>
<dbReference type="Pfam" id="PF07583">
    <property type="entry name" value="PSCyt2"/>
    <property type="match status" value="1"/>
</dbReference>
<dbReference type="GO" id="GO:0004553">
    <property type="term" value="F:hydrolase activity, hydrolyzing O-glycosyl compounds"/>
    <property type="evidence" value="ECO:0007669"/>
    <property type="project" value="UniProtKB-ARBA"/>
</dbReference>
<evidence type="ECO:0000313" key="5">
    <source>
        <dbReference type="EMBL" id="PHN02755.1"/>
    </source>
</evidence>
<dbReference type="OrthoDB" id="872573at2"/>
<dbReference type="SUPFAM" id="SSF49899">
    <property type="entry name" value="Concanavalin A-like lectins/glucanases"/>
    <property type="match status" value="1"/>
</dbReference>
<organism evidence="5 6">
    <name type="scientific">Flavilitoribacter nigricans (strain ATCC 23147 / DSM 23189 / NBRC 102662 / NCIMB 1420 / SS-2)</name>
    <name type="common">Lewinella nigricans</name>
    <dbReference type="NCBI Taxonomy" id="1122177"/>
    <lineage>
        <taxon>Bacteria</taxon>
        <taxon>Pseudomonadati</taxon>
        <taxon>Bacteroidota</taxon>
        <taxon>Saprospiria</taxon>
        <taxon>Saprospirales</taxon>
        <taxon>Lewinellaceae</taxon>
        <taxon>Flavilitoribacter</taxon>
    </lineage>
</organism>
<sequence length="1083" mass="122748">MNRQLRTLLFIFIVFLVVPACRTELPEDVGRAYRELPAELDFNIHVKPLLSDRCFACHGNDKNKLKAGLRLDEAEAAYAELPESPGKFAIRPGKPGQSEVFHRIITDNPELQMPPPEANLQLSAREKAILVKWIEDGAEYQPHWSFIPPSGAITPPAVTEAGGAEHPIDRFVYQQLRERGVEPAPKAEKASLLRRLSFDLTGLPPAQEEMEQFLADASPDAYEKQVDRLLASPHYGERMAVDWLDLARFADTHGYLADRYRDMSPWRDWVIQSFNENVPYDQFVTWQLAGDLMEEPTREQILATGFNRLHPQNAEDGIIDEEFRVSYVSDRTDVLGVGLLGLSLGCAKCHDHKYDPISQKEYYQLYSFFNNINESGLIPWEESSTPVPTLLLPTEQQEQTLGELKEQISRQEKKIEELSAQEVASIRSFVDREGHRTLSETFPSIGMIAHFDLENAPLKNKLNPSQEAKMDRRFSNNEVPTLVAGKKGKGLLLDGDAWLDLGKIGVFKRSQPFSVALQVNIPQSLENGVIFHKGFGTGIHSFRGFHLQLKDNQLELMMAHTYPDNAINEIYEGYIPRDEWIHLAVTYDGSSRADGYRVYLNGRELPTTVEIDNLYKDIIFHNMVDRIYPHPIEPGIQFGGRWRGTGLKGGVIDELMVFGRELRALEVLQLGNTPEANALLAKKAATLSAEEHQWLTDFFLNRQLPALRQEKIILQKLRTTYVDSAEAVQEVMVLKEMPQRRPAYILERGQYDVYGEEVFPTTPEQILPMPENLPPDRLGLAKWLFHPDHPLTARVAVNRYWKNLFGRGLVKSVEDFGNQGDLPDHPQLLDWLAVHFIESGWDVKALHKLIVTSATYRQSSITSDKLWEKDPENVWLARGPARRLTGEMIRDNALAASKLLQAEIGGPSVKPYQPEGLWKINNQEYRPDIGSKLYRRSLYTFWKRSVPNPTLATFDVPNRSECTVRRQATSTPLQALVLMNDPSFLEAARVIGEQITTSDDLQQGLKVAFQRLAGRAPDAEELKSLLEIRNFEYRKYTQRNNKPVGLLSSGASVAPTDLPEDELYANTVLASVMMCSDAAIVLR</sequence>
<feature type="domain" description="DUF1549" evidence="2">
    <location>
        <begin position="167"/>
        <end position="373"/>
    </location>
</feature>
<evidence type="ECO:0000259" key="2">
    <source>
        <dbReference type="Pfam" id="PF07583"/>
    </source>
</evidence>
<protein>
    <recommendedName>
        <fullName evidence="7">DUF1553 domain-containing protein</fullName>
    </recommendedName>
</protein>
<dbReference type="Pfam" id="PF07635">
    <property type="entry name" value="PSCyt1"/>
    <property type="match status" value="1"/>
</dbReference>
<evidence type="ECO:0008006" key="7">
    <source>
        <dbReference type="Google" id="ProtNLM"/>
    </source>
</evidence>
<dbReference type="PANTHER" id="PTHR35889:SF3">
    <property type="entry name" value="F-BOX DOMAIN-CONTAINING PROTEIN"/>
    <property type="match status" value="1"/>
</dbReference>
<dbReference type="RefSeq" id="WP_099153895.1">
    <property type="nucleotide sequence ID" value="NZ_PDUD01000037.1"/>
</dbReference>
<reference evidence="5 6" key="1">
    <citation type="submission" date="2017-10" db="EMBL/GenBank/DDBJ databases">
        <title>The draft genome sequence of Lewinella nigricans NBRC 102662.</title>
        <authorList>
            <person name="Wang K."/>
        </authorList>
    </citation>
    <scope>NUCLEOTIDE SEQUENCE [LARGE SCALE GENOMIC DNA]</scope>
    <source>
        <strain evidence="5 6">NBRC 102662</strain>
    </source>
</reference>
<dbReference type="GO" id="GO:0020037">
    <property type="term" value="F:heme binding"/>
    <property type="evidence" value="ECO:0007669"/>
    <property type="project" value="InterPro"/>
</dbReference>
<evidence type="ECO:0000313" key="6">
    <source>
        <dbReference type="Proteomes" id="UP000223913"/>
    </source>
</evidence>
<evidence type="ECO:0000259" key="4">
    <source>
        <dbReference type="Pfam" id="PF07635"/>
    </source>
</evidence>
<dbReference type="Pfam" id="PF13385">
    <property type="entry name" value="Laminin_G_3"/>
    <property type="match status" value="1"/>
</dbReference>
<dbReference type="InterPro" id="IPR011444">
    <property type="entry name" value="DUF1549"/>
</dbReference>
<dbReference type="EMBL" id="PDUD01000037">
    <property type="protein sequence ID" value="PHN02755.1"/>
    <property type="molecule type" value="Genomic_DNA"/>
</dbReference>
<feature type="domain" description="DUF1553" evidence="3">
    <location>
        <begin position="776"/>
        <end position="1027"/>
    </location>
</feature>
<dbReference type="InterPro" id="IPR022655">
    <property type="entry name" value="DUF1553"/>
</dbReference>
<evidence type="ECO:0000259" key="3">
    <source>
        <dbReference type="Pfam" id="PF07587"/>
    </source>
</evidence>
<dbReference type="GO" id="GO:0005975">
    <property type="term" value="P:carbohydrate metabolic process"/>
    <property type="evidence" value="ECO:0007669"/>
    <property type="project" value="UniProtKB-ARBA"/>
</dbReference>
<keyword evidence="1" id="KW-0175">Coiled coil</keyword>
<feature type="coiled-coil region" evidence="1">
    <location>
        <begin position="394"/>
        <end position="421"/>
    </location>
</feature>
<proteinExistence type="predicted"/>
<dbReference type="PANTHER" id="PTHR35889">
    <property type="entry name" value="CYCLOINULO-OLIGOSACCHARIDE FRUCTANOTRANSFERASE-RELATED"/>
    <property type="match status" value="1"/>
</dbReference>
<keyword evidence="6" id="KW-1185">Reference proteome</keyword>
<dbReference type="Pfam" id="PF07587">
    <property type="entry name" value="PSD1"/>
    <property type="match status" value="1"/>
</dbReference>
<evidence type="ECO:0000256" key="1">
    <source>
        <dbReference type="SAM" id="Coils"/>
    </source>
</evidence>
<feature type="domain" description="Cytochrome C Planctomycete-type" evidence="4">
    <location>
        <begin position="54"/>
        <end position="117"/>
    </location>
</feature>
<dbReference type="AlphaFoldDB" id="A0A2D0N2N5"/>
<name>A0A2D0N2N5_FLAN2</name>
<dbReference type="Proteomes" id="UP000223913">
    <property type="component" value="Unassembled WGS sequence"/>
</dbReference>
<gene>
    <name evidence="5" type="ORF">CRP01_30695</name>
</gene>
<comment type="caution">
    <text evidence="5">The sequence shown here is derived from an EMBL/GenBank/DDBJ whole genome shotgun (WGS) entry which is preliminary data.</text>
</comment>
<accession>A0A2D0N2N5</accession>
<dbReference type="InterPro" id="IPR011429">
    <property type="entry name" value="Cyt_c_Planctomycete-type"/>
</dbReference>
<dbReference type="InterPro" id="IPR036909">
    <property type="entry name" value="Cyt_c-like_dom_sf"/>
</dbReference>
<dbReference type="Gene3D" id="2.60.120.200">
    <property type="match status" value="1"/>
</dbReference>
<dbReference type="InterPro" id="IPR013320">
    <property type="entry name" value="ConA-like_dom_sf"/>
</dbReference>